<dbReference type="GO" id="GO:0006633">
    <property type="term" value="P:fatty acid biosynthetic process"/>
    <property type="evidence" value="ECO:0007669"/>
    <property type="project" value="TreeGrafter"/>
</dbReference>
<feature type="domain" description="FAS1-like dehydratase" evidence="2">
    <location>
        <begin position="11"/>
        <end position="137"/>
    </location>
</feature>
<dbReference type="Gene3D" id="3.10.129.10">
    <property type="entry name" value="Hotdog Thioesterase"/>
    <property type="match status" value="1"/>
</dbReference>
<accession>A0A967E9H9</accession>
<dbReference type="RefSeq" id="WP_166194346.1">
    <property type="nucleotide sequence ID" value="NZ_JAAOIV010000003.1"/>
</dbReference>
<dbReference type="PANTHER" id="PTHR43437:SF3">
    <property type="entry name" value="HYDROXYACYL-THIOESTER DEHYDRATASE TYPE 2, MITOCHONDRIAL"/>
    <property type="match status" value="1"/>
</dbReference>
<evidence type="ECO:0000313" key="4">
    <source>
        <dbReference type="Proteomes" id="UP000744769"/>
    </source>
</evidence>
<dbReference type="AlphaFoldDB" id="A0A967E9H9"/>
<protein>
    <recommendedName>
        <fullName evidence="1">UPF0336 protein G9U51_05355</fullName>
    </recommendedName>
</protein>
<evidence type="ECO:0000259" key="2">
    <source>
        <dbReference type="Pfam" id="PF13452"/>
    </source>
</evidence>
<dbReference type="GO" id="GO:0019171">
    <property type="term" value="F:(3R)-hydroxyacyl-[acyl-carrier-protein] dehydratase activity"/>
    <property type="evidence" value="ECO:0007669"/>
    <property type="project" value="TreeGrafter"/>
</dbReference>
<dbReference type="HAMAP" id="MF_00799">
    <property type="entry name" value="UPF0336"/>
    <property type="match status" value="1"/>
</dbReference>
<proteinExistence type="inferred from homology"/>
<name>A0A967E9H9_9MICO</name>
<dbReference type="CDD" id="cd03441">
    <property type="entry name" value="R_hydratase_like"/>
    <property type="match status" value="1"/>
</dbReference>
<dbReference type="InterPro" id="IPR050965">
    <property type="entry name" value="UPF0336/Enoyl-CoA_hydratase"/>
</dbReference>
<gene>
    <name evidence="3" type="ORF">G9U51_05355</name>
</gene>
<dbReference type="InterPro" id="IPR029069">
    <property type="entry name" value="HotDog_dom_sf"/>
</dbReference>
<dbReference type="InterPro" id="IPR016709">
    <property type="entry name" value="HadA-like"/>
</dbReference>
<dbReference type="InterPro" id="IPR039569">
    <property type="entry name" value="FAS1-like_DH_region"/>
</dbReference>
<reference evidence="3" key="1">
    <citation type="submission" date="2020-03" db="EMBL/GenBank/DDBJ databases">
        <title>Draft sequencing of Calidifontibacter sp. DB0510.</title>
        <authorList>
            <person name="Kim D.-U."/>
        </authorList>
    </citation>
    <scope>NUCLEOTIDE SEQUENCE</scope>
    <source>
        <strain evidence="3">DB0510</strain>
    </source>
</reference>
<comment type="caution">
    <text evidence="3">The sequence shown here is derived from an EMBL/GenBank/DDBJ whole genome shotgun (WGS) entry which is preliminary data.</text>
</comment>
<dbReference type="PIRSF" id="PIRSF018072">
    <property type="entry name" value="UCP018072"/>
    <property type="match status" value="1"/>
</dbReference>
<dbReference type="Pfam" id="PF13452">
    <property type="entry name" value="FAS1_DH_region"/>
    <property type="match status" value="1"/>
</dbReference>
<organism evidence="3 4">
    <name type="scientific">Metallococcus carri</name>
    <dbReference type="NCBI Taxonomy" id="1656884"/>
    <lineage>
        <taxon>Bacteria</taxon>
        <taxon>Bacillati</taxon>
        <taxon>Actinomycetota</taxon>
        <taxon>Actinomycetes</taxon>
        <taxon>Micrococcales</taxon>
        <taxon>Dermacoccaceae</taxon>
        <taxon>Metallococcus</taxon>
    </lineage>
</organism>
<dbReference type="Proteomes" id="UP000744769">
    <property type="component" value="Unassembled WGS sequence"/>
</dbReference>
<dbReference type="EMBL" id="JAAOIV010000003">
    <property type="protein sequence ID" value="NHN55215.1"/>
    <property type="molecule type" value="Genomic_DNA"/>
</dbReference>
<keyword evidence="4" id="KW-1185">Reference proteome</keyword>
<comment type="similarity">
    <text evidence="1">Belongs to the UPF0336 family.</text>
</comment>
<evidence type="ECO:0000313" key="3">
    <source>
        <dbReference type="EMBL" id="NHN55215.1"/>
    </source>
</evidence>
<dbReference type="PANTHER" id="PTHR43437">
    <property type="entry name" value="HYDROXYACYL-THIOESTER DEHYDRATASE TYPE 2, MITOCHONDRIAL-RELATED"/>
    <property type="match status" value="1"/>
</dbReference>
<evidence type="ECO:0000256" key="1">
    <source>
        <dbReference type="HAMAP-Rule" id="MF_00799"/>
    </source>
</evidence>
<dbReference type="SUPFAM" id="SSF54637">
    <property type="entry name" value="Thioesterase/thiol ester dehydrase-isomerase"/>
    <property type="match status" value="1"/>
</dbReference>
<sequence>MPVNAEIEGRTYPATPPYTVSRAKIAEFAAAVGASDAAHTDPKVAQERGYADVIAPPTFAVLIAQQAEAAVMVDPEAGIDFSMLVHGEENFTHHRPLVAGDEVTAATTVSKVRAAGGHSMVTMSTEIHTTAGELVTTAGSVVVIRGGGA</sequence>